<dbReference type="InterPro" id="IPR052625">
    <property type="entry name" value="Chl_b_Red"/>
</dbReference>
<dbReference type="GO" id="GO:0034256">
    <property type="term" value="F:chlorophyll(ide) b reductase activity"/>
    <property type="evidence" value="ECO:0007669"/>
    <property type="project" value="TreeGrafter"/>
</dbReference>
<dbReference type="STRING" id="290512.Paes_1153"/>
<dbReference type="GO" id="GO:0010304">
    <property type="term" value="P:PSII associated light-harvesting complex II catabolic process"/>
    <property type="evidence" value="ECO:0007669"/>
    <property type="project" value="TreeGrafter"/>
</dbReference>
<dbReference type="PANTHER" id="PTHR24314">
    <property type="entry name" value="NON-SPECIFIC LIPID TRANSFER PROTEIN-RELATED"/>
    <property type="match status" value="1"/>
</dbReference>
<dbReference type="PANTHER" id="PTHR24314:SF26">
    <property type="match status" value="1"/>
</dbReference>
<dbReference type="EMBL" id="CP001108">
    <property type="protein sequence ID" value="ACF46182.1"/>
    <property type="molecule type" value="Genomic_DNA"/>
</dbReference>
<gene>
    <name evidence="1" type="ordered locus">Paes_1153</name>
</gene>
<evidence type="ECO:0000313" key="1">
    <source>
        <dbReference type="EMBL" id="ACF46182.1"/>
    </source>
</evidence>
<dbReference type="Proteomes" id="UP000002725">
    <property type="component" value="Chromosome"/>
</dbReference>
<dbReference type="AlphaFoldDB" id="B4S7Z5"/>
<protein>
    <submittedName>
        <fullName evidence="1">Short-chain dehydrogenase/reductase SDR</fullName>
    </submittedName>
</protein>
<sequence length="279" mass="30226">MMDDAKIENLGIVITGGSRGLGYALAKGFLNVGDRVVICARNPEGVDSAVSSLLQSVPDGKIFGISCDVTNPEDACRLASFAVSVLGSVDRWLNNAGTSGYRKRPLWELDERDLLETCTTNLYGSMLMSKTAVGIMRSQPVKATEVYHIFNFGFTSFGARFSRSPVPHKASKTGVAAITRHLSREIRQAGISGIGVHEVSPGLVLTDLLLRDTDDETRAFLQITADTPEVVAQRLVPKIRGVKGSNSLIRSQSLLRMAGSMAMRVISARFSPKRHRESS</sequence>
<keyword evidence="2" id="KW-1185">Reference proteome</keyword>
<reference evidence="1" key="1">
    <citation type="submission" date="2008-06" db="EMBL/GenBank/DDBJ databases">
        <title>Complete sequence of chromosome of Prosthecochloris aestuarii DSM 271.</title>
        <authorList>
            <consortium name="US DOE Joint Genome Institute"/>
            <person name="Lucas S."/>
            <person name="Copeland A."/>
            <person name="Lapidus A."/>
            <person name="Glavina del Rio T."/>
            <person name="Dalin E."/>
            <person name="Tice H."/>
            <person name="Bruce D."/>
            <person name="Goodwin L."/>
            <person name="Pitluck S."/>
            <person name="Schmutz J."/>
            <person name="Larimer F."/>
            <person name="Land M."/>
            <person name="Hauser L."/>
            <person name="Kyrpides N."/>
            <person name="Anderson I."/>
            <person name="Liu Z."/>
            <person name="Li T."/>
            <person name="Zhao F."/>
            <person name="Overmann J."/>
            <person name="Bryant D.A."/>
            <person name="Richardson P."/>
        </authorList>
    </citation>
    <scope>NUCLEOTIDE SEQUENCE [LARGE SCALE GENOMIC DNA]</scope>
    <source>
        <strain evidence="1">DSM 271</strain>
    </source>
</reference>
<dbReference type="InterPro" id="IPR036291">
    <property type="entry name" value="NAD(P)-bd_dom_sf"/>
</dbReference>
<organism evidence="1 2">
    <name type="scientific">Prosthecochloris aestuarii (strain DSM 271 / SK 413)</name>
    <dbReference type="NCBI Taxonomy" id="290512"/>
    <lineage>
        <taxon>Bacteria</taxon>
        <taxon>Pseudomonadati</taxon>
        <taxon>Chlorobiota</taxon>
        <taxon>Chlorobiia</taxon>
        <taxon>Chlorobiales</taxon>
        <taxon>Chlorobiaceae</taxon>
        <taxon>Prosthecochloris</taxon>
    </lineage>
</organism>
<dbReference type="CDD" id="cd05233">
    <property type="entry name" value="SDR_c"/>
    <property type="match status" value="1"/>
</dbReference>
<name>B4S7Z5_PROA2</name>
<dbReference type="eggNOG" id="COG1028">
    <property type="taxonomic scope" value="Bacteria"/>
</dbReference>
<dbReference type="Pfam" id="PF00106">
    <property type="entry name" value="adh_short"/>
    <property type="match status" value="1"/>
</dbReference>
<dbReference type="Gene3D" id="3.40.50.720">
    <property type="entry name" value="NAD(P)-binding Rossmann-like Domain"/>
    <property type="match status" value="1"/>
</dbReference>
<dbReference type="GO" id="GO:0015996">
    <property type="term" value="P:chlorophyll catabolic process"/>
    <property type="evidence" value="ECO:0007669"/>
    <property type="project" value="TreeGrafter"/>
</dbReference>
<accession>B4S7Z5</accession>
<dbReference type="KEGG" id="paa:Paes_1153"/>
<dbReference type="RefSeq" id="WP_012505717.1">
    <property type="nucleotide sequence ID" value="NC_011059.1"/>
</dbReference>
<proteinExistence type="predicted"/>
<dbReference type="PRINTS" id="PR00081">
    <property type="entry name" value="GDHRDH"/>
</dbReference>
<dbReference type="SUPFAM" id="SSF51735">
    <property type="entry name" value="NAD(P)-binding Rossmann-fold domains"/>
    <property type="match status" value="1"/>
</dbReference>
<dbReference type="InterPro" id="IPR002347">
    <property type="entry name" value="SDR_fam"/>
</dbReference>
<dbReference type="HOGENOM" id="CLU_010194_2_4_10"/>
<evidence type="ECO:0000313" key="2">
    <source>
        <dbReference type="Proteomes" id="UP000002725"/>
    </source>
</evidence>